<dbReference type="EMBL" id="JAMKFB020000021">
    <property type="protein sequence ID" value="KAL0162254.1"/>
    <property type="molecule type" value="Genomic_DNA"/>
</dbReference>
<keyword evidence="2" id="KW-1185">Reference proteome</keyword>
<feature type="non-terminal residue" evidence="1">
    <location>
        <position position="56"/>
    </location>
</feature>
<dbReference type="AlphaFoldDB" id="A0ABD0NJT7"/>
<reference evidence="1 2" key="1">
    <citation type="submission" date="2024-05" db="EMBL/GenBank/DDBJ databases">
        <title>Genome sequencing and assembly of Indian major carp, Cirrhinus mrigala (Hamilton, 1822).</title>
        <authorList>
            <person name="Mohindra V."/>
            <person name="Chowdhury L.M."/>
            <person name="Lal K."/>
            <person name="Jena J.K."/>
        </authorList>
    </citation>
    <scope>NUCLEOTIDE SEQUENCE [LARGE SCALE GENOMIC DNA]</scope>
    <source>
        <strain evidence="1">CM1030</strain>
        <tissue evidence="1">Blood</tissue>
    </source>
</reference>
<comment type="caution">
    <text evidence="1">The sequence shown here is derived from an EMBL/GenBank/DDBJ whole genome shotgun (WGS) entry which is preliminary data.</text>
</comment>
<evidence type="ECO:0000313" key="2">
    <source>
        <dbReference type="Proteomes" id="UP001529510"/>
    </source>
</evidence>
<evidence type="ECO:0000313" key="1">
    <source>
        <dbReference type="EMBL" id="KAL0162254.1"/>
    </source>
</evidence>
<sequence>MHSLLLHLRNKSDLGFRFNECVGSTDSLKRSESKERFAHESDICDNQYGGLRCDMG</sequence>
<dbReference type="Proteomes" id="UP001529510">
    <property type="component" value="Unassembled WGS sequence"/>
</dbReference>
<name>A0ABD0NJT7_CIRMR</name>
<proteinExistence type="predicted"/>
<gene>
    <name evidence="1" type="ORF">M9458_041650</name>
</gene>
<protein>
    <submittedName>
        <fullName evidence="1">Uncharacterized protein</fullName>
    </submittedName>
</protein>
<accession>A0ABD0NJT7</accession>
<organism evidence="1 2">
    <name type="scientific">Cirrhinus mrigala</name>
    <name type="common">Mrigala</name>
    <dbReference type="NCBI Taxonomy" id="683832"/>
    <lineage>
        <taxon>Eukaryota</taxon>
        <taxon>Metazoa</taxon>
        <taxon>Chordata</taxon>
        <taxon>Craniata</taxon>
        <taxon>Vertebrata</taxon>
        <taxon>Euteleostomi</taxon>
        <taxon>Actinopterygii</taxon>
        <taxon>Neopterygii</taxon>
        <taxon>Teleostei</taxon>
        <taxon>Ostariophysi</taxon>
        <taxon>Cypriniformes</taxon>
        <taxon>Cyprinidae</taxon>
        <taxon>Labeoninae</taxon>
        <taxon>Labeonini</taxon>
        <taxon>Cirrhinus</taxon>
    </lineage>
</organism>